<keyword evidence="5" id="KW-1185">Reference proteome</keyword>
<dbReference type="RefSeq" id="WP_146952877.1">
    <property type="nucleotide sequence ID" value="NZ_BAABBJ010000006.1"/>
</dbReference>
<dbReference type="Proteomes" id="UP000321798">
    <property type="component" value="Unassembled WGS sequence"/>
</dbReference>
<feature type="domain" description="Gfo/Idh/MocA-like oxidoreductase N-terminal" evidence="2">
    <location>
        <begin position="2"/>
        <end position="119"/>
    </location>
</feature>
<dbReference type="PANTHER" id="PTHR43054:SF1">
    <property type="entry name" value="SCYLLO-INOSITOL 2-DEHYDROGENASE (NADP(+)) IOLU"/>
    <property type="match status" value="1"/>
</dbReference>
<dbReference type="Pfam" id="PF22725">
    <property type="entry name" value="GFO_IDH_MocA_C3"/>
    <property type="match status" value="1"/>
</dbReference>
<dbReference type="PANTHER" id="PTHR43054">
    <property type="match status" value="1"/>
</dbReference>
<keyword evidence="1" id="KW-0520">NAD</keyword>
<organism evidence="4 5">
    <name type="scientific">Cellulomonas soli</name>
    <dbReference type="NCBI Taxonomy" id="931535"/>
    <lineage>
        <taxon>Bacteria</taxon>
        <taxon>Bacillati</taxon>
        <taxon>Actinomycetota</taxon>
        <taxon>Actinomycetes</taxon>
        <taxon>Micrococcales</taxon>
        <taxon>Cellulomonadaceae</taxon>
        <taxon>Cellulomonas</taxon>
    </lineage>
</organism>
<reference evidence="4 5" key="1">
    <citation type="submission" date="2019-07" db="EMBL/GenBank/DDBJ databases">
        <title>Whole genome shotgun sequence of Cellulomonas soli NBRC 109434.</title>
        <authorList>
            <person name="Hosoyama A."/>
            <person name="Uohara A."/>
            <person name="Ohji S."/>
            <person name="Ichikawa N."/>
        </authorList>
    </citation>
    <scope>NUCLEOTIDE SEQUENCE [LARGE SCALE GENOMIC DNA]</scope>
    <source>
        <strain evidence="4 5">NBRC 109434</strain>
    </source>
</reference>
<dbReference type="EMBL" id="BKAL01000006">
    <property type="protein sequence ID" value="GEP69106.1"/>
    <property type="molecule type" value="Genomic_DNA"/>
</dbReference>
<dbReference type="SUPFAM" id="SSF51735">
    <property type="entry name" value="NAD(P)-binding Rossmann-fold domains"/>
    <property type="match status" value="1"/>
</dbReference>
<dbReference type="InterPro" id="IPR036291">
    <property type="entry name" value="NAD(P)-bd_dom_sf"/>
</dbReference>
<dbReference type="Pfam" id="PF01408">
    <property type="entry name" value="GFO_IDH_MocA"/>
    <property type="match status" value="1"/>
</dbReference>
<dbReference type="InterPro" id="IPR055170">
    <property type="entry name" value="GFO_IDH_MocA-like_dom"/>
</dbReference>
<name>A0A512PD78_9CELL</name>
<evidence type="ECO:0000259" key="3">
    <source>
        <dbReference type="Pfam" id="PF22725"/>
    </source>
</evidence>
<evidence type="ECO:0000256" key="1">
    <source>
        <dbReference type="ARBA" id="ARBA00023027"/>
    </source>
</evidence>
<dbReference type="InterPro" id="IPR000683">
    <property type="entry name" value="Gfo/Idh/MocA-like_OxRdtase_N"/>
</dbReference>
<sequence length="327" mass="35424">MNLAILGSGMIVRDFLSISHEIPGLALRAIFGLESVRPDLDELSATYAIPAVYTDLDACLADPDVDTVYVGLPNSLHAPFAKRALLAGKHVICEKPFTLSVADLAELRAIAQERDLILVEGVTTQYLSNYRAIKESLPQLGELKLVQCEYSQYSSRYPAFREGTVLPAFDPAMGGGALMDIGVYTLHFVAGLLGRPQTISYTANVERGVDTSGVVVLDYGTCTAVLVCAKDSGGLIRTKLQGNDGTILMTSPPNICDDFSITLRGQETQVVDRKVHEHRMVEEFRAFEAMIRTRDLAERDARLDHSELVLELAAAALASAGIRLGPA</sequence>
<dbReference type="Gene3D" id="3.40.50.720">
    <property type="entry name" value="NAD(P)-binding Rossmann-like Domain"/>
    <property type="match status" value="1"/>
</dbReference>
<evidence type="ECO:0000313" key="5">
    <source>
        <dbReference type="Proteomes" id="UP000321798"/>
    </source>
</evidence>
<evidence type="ECO:0000259" key="2">
    <source>
        <dbReference type="Pfam" id="PF01408"/>
    </source>
</evidence>
<comment type="caution">
    <text evidence="4">The sequence shown here is derived from an EMBL/GenBank/DDBJ whole genome shotgun (WGS) entry which is preliminary data.</text>
</comment>
<accession>A0A512PD78</accession>
<dbReference type="AlphaFoldDB" id="A0A512PD78"/>
<feature type="domain" description="GFO/IDH/MocA-like oxidoreductase" evidence="3">
    <location>
        <begin position="139"/>
        <end position="247"/>
    </location>
</feature>
<dbReference type="SUPFAM" id="SSF55347">
    <property type="entry name" value="Glyceraldehyde-3-phosphate dehydrogenase-like, C-terminal domain"/>
    <property type="match status" value="1"/>
</dbReference>
<dbReference type="Gene3D" id="3.30.360.10">
    <property type="entry name" value="Dihydrodipicolinate Reductase, domain 2"/>
    <property type="match status" value="1"/>
</dbReference>
<dbReference type="GO" id="GO:0000166">
    <property type="term" value="F:nucleotide binding"/>
    <property type="evidence" value="ECO:0007669"/>
    <property type="project" value="InterPro"/>
</dbReference>
<evidence type="ECO:0000313" key="4">
    <source>
        <dbReference type="EMBL" id="GEP69106.1"/>
    </source>
</evidence>
<gene>
    <name evidence="4" type="ORF">CSO01_18210</name>
</gene>
<protein>
    <submittedName>
        <fullName evidence="4">NAD(P)-dependent oxidoreductase</fullName>
    </submittedName>
</protein>
<dbReference type="OrthoDB" id="9815825at2"/>
<proteinExistence type="predicted"/>